<evidence type="ECO:0000313" key="2">
    <source>
        <dbReference type="Proteomes" id="UP000242814"/>
    </source>
</evidence>
<comment type="caution">
    <text evidence="1">The sequence shown here is derived from an EMBL/GenBank/DDBJ whole genome shotgun (WGS) entry which is preliminary data.</text>
</comment>
<name>A0A1D2JPC6_PARBR</name>
<protein>
    <submittedName>
        <fullName evidence="1">Uncharacterized protein</fullName>
    </submittedName>
</protein>
<dbReference type="EMBL" id="LZYO01000010">
    <property type="protein sequence ID" value="ODH44981.1"/>
    <property type="molecule type" value="Genomic_DNA"/>
</dbReference>
<proteinExistence type="predicted"/>
<organism evidence="1 2">
    <name type="scientific">Paracoccidioides brasiliensis</name>
    <dbReference type="NCBI Taxonomy" id="121759"/>
    <lineage>
        <taxon>Eukaryota</taxon>
        <taxon>Fungi</taxon>
        <taxon>Dikarya</taxon>
        <taxon>Ascomycota</taxon>
        <taxon>Pezizomycotina</taxon>
        <taxon>Eurotiomycetes</taxon>
        <taxon>Eurotiomycetidae</taxon>
        <taxon>Onygenales</taxon>
        <taxon>Ajellomycetaceae</taxon>
        <taxon>Paracoccidioides</taxon>
    </lineage>
</organism>
<accession>A0A1D2JPC6</accession>
<gene>
    <name evidence="1" type="ORF">ACO22_00532</name>
</gene>
<dbReference type="VEuPathDB" id="FungiDB:PADG_00797"/>
<sequence length="114" mass="12688">MPNKLASTEMFDEMAKWVLDRILGRNIGRSGGCLGERGKPRPRRLVRDELAIVTAAGIFNTSLIILVEGNVRDLPLIIKSDETLFRKKKIKPELLAIKTSWHSCGALKTNSSTL</sequence>
<dbReference type="AlphaFoldDB" id="A0A1D2JPC6"/>
<evidence type="ECO:0000313" key="1">
    <source>
        <dbReference type="EMBL" id="ODH44981.1"/>
    </source>
</evidence>
<reference evidence="1 2" key="1">
    <citation type="submission" date="2016-06" db="EMBL/GenBank/DDBJ databases">
        <authorList>
            <person name="Kjaerup R.B."/>
            <person name="Dalgaard T.S."/>
            <person name="Juul-Madsen H.R."/>
        </authorList>
    </citation>
    <scope>NUCLEOTIDE SEQUENCE [LARGE SCALE GENOMIC DNA]</scope>
    <source>
        <strain evidence="1 2">Pb300</strain>
    </source>
</reference>
<dbReference type="Proteomes" id="UP000242814">
    <property type="component" value="Unassembled WGS sequence"/>
</dbReference>